<feature type="transmembrane region" description="Helical" evidence="6">
    <location>
        <begin position="64"/>
        <end position="84"/>
    </location>
</feature>
<dbReference type="OrthoDB" id="9778875at2"/>
<feature type="transmembrane region" description="Helical" evidence="6">
    <location>
        <begin position="435"/>
        <end position="453"/>
    </location>
</feature>
<proteinExistence type="predicted"/>
<dbReference type="Proteomes" id="UP000317303">
    <property type="component" value="Unassembled WGS sequence"/>
</dbReference>
<dbReference type="RefSeq" id="WP_084705719.1">
    <property type="nucleotide sequence ID" value="NZ_JOIJ01000004.1"/>
</dbReference>
<accession>A0A660CK10</accession>
<comment type="subcellular location">
    <subcellularLocation>
        <location evidence="1">Cell membrane</location>
        <topology evidence="1">Multi-pass membrane protein</topology>
    </subcellularLocation>
</comment>
<dbReference type="AlphaFoldDB" id="A0A660CK10"/>
<feature type="region of interest" description="Disordered" evidence="5">
    <location>
        <begin position="217"/>
        <end position="239"/>
    </location>
</feature>
<evidence type="ECO:0000256" key="6">
    <source>
        <dbReference type="SAM" id="Phobius"/>
    </source>
</evidence>
<feature type="transmembrane region" description="Helical" evidence="6">
    <location>
        <begin position="269"/>
        <end position="288"/>
    </location>
</feature>
<dbReference type="InterPro" id="IPR036259">
    <property type="entry name" value="MFS_trans_sf"/>
</dbReference>
<dbReference type="InterPro" id="IPR011701">
    <property type="entry name" value="MFS"/>
</dbReference>
<feature type="transmembrane region" description="Helical" evidence="6">
    <location>
        <begin position="333"/>
        <end position="352"/>
    </location>
</feature>
<evidence type="ECO:0000259" key="7">
    <source>
        <dbReference type="PROSITE" id="PS50850"/>
    </source>
</evidence>
<evidence type="ECO:0000256" key="5">
    <source>
        <dbReference type="SAM" id="MobiDB-lite"/>
    </source>
</evidence>
<feature type="transmembrane region" description="Helical" evidence="6">
    <location>
        <begin position="242"/>
        <end position="263"/>
    </location>
</feature>
<feature type="transmembrane region" description="Helical" evidence="6">
    <location>
        <begin position="127"/>
        <end position="145"/>
    </location>
</feature>
<dbReference type="InterPro" id="IPR020846">
    <property type="entry name" value="MFS_dom"/>
</dbReference>
<comment type="caution">
    <text evidence="8">The sequence shown here is derived from an EMBL/GenBank/DDBJ whole genome shotgun (WGS) entry which is preliminary data.</text>
</comment>
<feature type="transmembrane region" description="Helical" evidence="6">
    <location>
        <begin position="308"/>
        <end position="327"/>
    </location>
</feature>
<dbReference type="EMBL" id="VLJV01000001">
    <property type="protein sequence ID" value="TWH22784.1"/>
    <property type="molecule type" value="Genomic_DNA"/>
</dbReference>
<evidence type="ECO:0000256" key="3">
    <source>
        <dbReference type="ARBA" id="ARBA00022989"/>
    </source>
</evidence>
<feature type="transmembrane region" description="Helical" evidence="6">
    <location>
        <begin position="459"/>
        <end position="480"/>
    </location>
</feature>
<evidence type="ECO:0000256" key="4">
    <source>
        <dbReference type="ARBA" id="ARBA00023136"/>
    </source>
</evidence>
<name>A0A660CK10_9PSEU</name>
<dbReference type="Gene3D" id="1.20.1250.20">
    <property type="entry name" value="MFS general substrate transporter like domains"/>
    <property type="match status" value="1"/>
</dbReference>
<keyword evidence="3 6" id="KW-1133">Transmembrane helix</keyword>
<gene>
    <name evidence="8" type="ORF">JD82_04674</name>
</gene>
<dbReference type="Pfam" id="PF07690">
    <property type="entry name" value="MFS_1"/>
    <property type="match status" value="1"/>
</dbReference>
<evidence type="ECO:0000313" key="8">
    <source>
        <dbReference type="EMBL" id="TWH22784.1"/>
    </source>
</evidence>
<evidence type="ECO:0000256" key="2">
    <source>
        <dbReference type="ARBA" id="ARBA00022692"/>
    </source>
</evidence>
<evidence type="ECO:0000256" key="1">
    <source>
        <dbReference type="ARBA" id="ARBA00004651"/>
    </source>
</evidence>
<reference evidence="8 9" key="1">
    <citation type="submission" date="2019-07" db="EMBL/GenBank/DDBJ databases">
        <title>R&amp;d 2014.</title>
        <authorList>
            <person name="Klenk H.-P."/>
        </authorList>
    </citation>
    <scope>NUCLEOTIDE SEQUENCE [LARGE SCALE GENOMIC DNA]</scope>
    <source>
        <strain evidence="8 9">DSM 43194</strain>
    </source>
</reference>
<dbReference type="PANTHER" id="PTHR23501">
    <property type="entry name" value="MAJOR FACILITATOR SUPERFAMILY"/>
    <property type="match status" value="1"/>
</dbReference>
<protein>
    <submittedName>
        <fullName evidence="8">MFS transporter</fullName>
    </submittedName>
</protein>
<evidence type="ECO:0000313" key="9">
    <source>
        <dbReference type="Proteomes" id="UP000317303"/>
    </source>
</evidence>
<feature type="transmembrane region" description="Helical" evidence="6">
    <location>
        <begin position="152"/>
        <end position="175"/>
    </location>
</feature>
<feature type="region of interest" description="Disordered" evidence="5">
    <location>
        <begin position="483"/>
        <end position="505"/>
    </location>
</feature>
<dbReference type="GO" id="GO:0022857">
    <property type="term" value="F:transmembrane transporter activity"/>
    <property type="evidence" value="ECO:0007669"/>
    <property type="project" value="InterPro"/>
</dbReference>
<dbReference type="PROSITE" id="PS50850">
    <property type="entry name" value="MFS"/>
    <property type="match status" value="1"/>
</dbReference>
<keyword evidence="4 6" id="KW-0472">Membrane</keyword>
<organism evidence="8 9">
    <name type="scientific">Prauserella rugosa</name>
    <dbReference type="NCBI Taxonomy" id="43354"/>
    <lineage>
        <taxon>Bacteria</taxon>
        <taxon>Bacillati</taxon>
        <taxon>Actinomycetota</taxon>
        <taxon>Actinomycetes</taxon>
        <taxon>Pseudonocardiales</taxon>
        <taxon>Pseudonocardiaceae</taxon>
        <taxon>Prauserella</taxon>
    </lineage>
</organism>
<dbReference type="PANTHER" id="PTHR23501:SF154">
    <property type="entry name" value="MULTIDRUG-EFFLUX TRANSPORTER RV1634-RELATED"/>
    <property type="match status" value="1"/>
</dbReference>
<feature type="transmembrane region" description="Helical" evidence="6">
    <location>
        <begin position="29"/>
        <end position="52"/>
    </location>
</feature>
<feature type="domain" description="Major facilitator superfamily (MFS) profile" evidence="7">
    <location>
        <begin position="30"/>
        <end position="484"/>
    </location>
</feature>
<feature type="transmembrane region" description="Helical" evidence="6">
    <location>
        <begin position="96"/>
        <end position="121"/>
    </location>
</feature>
<sequence>MTTTTPDPSGSPAARQPARRVLFGREHRGTTCGLLLIVTLMAFENLGVGTAMPTMVADLDGGELYSWPFTAFLVASVVATVLSGRLCDRRGPVPSLLAGPAVFLAGLVVAGCAPGMSVLLVGRVLQGLGTGTVLVATSLLVALVFTDRQRPVIYAANAAAWVLPAVLGPPIAGFVTGTAGWRWVFFGLVPLVPLGVLLLVPVLRRFGRYRPATSTTEPAASATSARESAREPAASAGEPARIAGVPSAALAAAGVAALTWAAQHPSATALAYGGAGLLAVTVALRRLLPAGTFGAGTGLPAVVRSRALLAATFAGMQAYLPLTMTAVHGYSPALAGMPLTVTAISWSLGSALQGRYPDWDRGRLVRTAFVLVAVGIGLFGCAAVPGFPGWVAFVASAVGGAGMGLGVPSLQVLMLRHVRESERGFASSAMQLGDWVASALVIGFGGVLLGSIATAADPAAAIVVLGASLAAVAAAGGLAAGGVRGRTGQDAGGAREASAPGGYTG</sequence>
<keyword evidence="2 6" id="KW-0812">Transmembrane</keyword>
<feature type="transmembrane region" description="Helical" evidence="6">
    <location>
        <begin position="364"/>
        <end position="385"/>
    </location>
</feature>
<feature type="transmembrane region" description="Helical" evidence="6">
    <location>
        <begin position="391"/>
        <end position="414"/>
    </location>
</feature>
<keyword evidence="9" id="KW-1185">Reference proteome</keyword>
<feature type="transmembrane region" description="Helical" evidence="6">
    <location>
        <begin position="181"/>
        <end position="203"/>
    </location>
</feature>
<dbReference type="GO" id="GO:0005886">
    <property type="term" value="C:plasma membrane"/>
    <property type="evidence" value="ECO:0007669"/>
    <property type="project" value="UniProtKB-SubCell"/>
</dbReference>
<dbReference type="SUPFAM" id="SSF103473">
    <property type="entry name" value="MFS general substrate transporter"/>
    <property type="match status" value="1"/>
</dbReference>
<dbReference type="Gene3D" id="1.20.1720.10">
    <property type="entry name" value="Multidrug resistance protein D"/>
    <property type="match status" value="1"/>
</dbReference>